<proteinExistence type="predicted"/>
<evidence type="ECO:0000313" key="3">
    <source>
        <dbReference type="EMBL" id="CAB4199156.1"/>
    </source>
</evidence>
<name>A0A6J7XE76_9CAUD</name>
<dbReference type="Pfam" id="PF13481">
    <property type="entry name" value="AAA_25"/>
    <property type="match status" value="1"/>
</dbReference>
<gene>
    <name evidence="2" type="ORF">UFOVP1084_57</name>
    <name evidence="3" type="ORF">UFOVP1328_21</name>
    <name evidence="4" type="ORF">UFOVP1532_52</name>
</gene>
<organism evidence="4">
    <name type="scientific">uncultured Caudovirales phage</name>
    <dbReference type="NCBI Taxonomy" id="2100421"/>
    <lineage>
        <taxon>Viruses</taxon>
        <taxon>Duplodnaviria</taxon>
        <taxon>Heunggongvirae</taxon>
        <taxon>Uroviricota</taxon>
        <taxon>Caudoviricetes</taxon>
        <taxon>Peduoviridae</taxon>
        <taxon>Maltschvirus</taxon>
        <taxon>Maltschvirus maltsch</taxon>
    </lineage>
</organism>
<evidence type="ECO:0000313" key="2">
    <source>
        <dbReference type="EMBL" id="CAB4183412.1"/>
    </source>
</evidence>
<dbReference type="EMBL" id="LR797278">
    <property type="protein sequence ID" value="CAB4199156.1"/>
    <property type="molecule type" value="Genomic_DNA"/>
</dbReference>
<dbReference type="EMBL" id="LR797042">
    <property type="protein sequence ID" value="CAB4183412.1"/>
    <property type="molecule type" value="Genomic_DNA"/>
</dbReference>
<evidence type="ECO:0000313" key="4">
    <source>
        <dbReference type="EMBL" id="CAB5228433.1"/>
    </source>
</evidence>
<dbReference type="EMBL" id="LR798385">
    <property type="protein sequence ID" value="CAB5228433.1"/>
    <property type="molecule type" value="Genomic_DNA"/>
</dbReference>
<reference evidence="4" key="1">
    <citation type="submission" date="2020-05" db="EMBL/GenBank/DDBJ databases">
        <authorList>
            <person name="Chiriac C."/>
            <person name="Salcher M."/>
            <person name="Ghai R."/>
            <person name="Kavagutti S V."/>
        </authorList>
    </citation>
    <scope>NUCLEOTIDE SEQUENCE</scope>
</reference>
<dbReference type="Gene3D" id="3.40.50.300">
    <property type="entry name" value="P-loop containing nucleotide triphosphate hydrolases"/>
    <property type="match status" value="1"/>
</dbReference>
<dbReference type="SUPFAM" id="SSF46785">
    <property type="entry name" value="Winged helix' DNA-binding domain"/>
    <property type="match status" value="1"/>
</dbReference>
<dbReference type="SUPFAM" id="SSF52540">
    <property type="entry name" value="P-loop containing nucleoside triphosphate hydrolases"/>
    <property type="match status" value="1"/>
</dbReference>
<dbReference type="InterPro" id="IPR036390">
    <property type="entry name" value="WH_DNA-bd_sf"/>
</dbReference>
<protein>
    <submittedName>
        <fullName evidence="4">AAA domain containing protein</fullName>
    </submittedName>
</protein>
<accession>A0A6J7XE76</accession>
<sequence length="385" mass="42438">MSIAPEVEALAQLLASLDNDDDRQRLLKQVTMRAGSVTPDESIGKAPIIRLGDYLDQTIEVPPRLVEPALFVRGGIFCVTGAPGKGKTSFTLNCLISWASGRPMFPGCDQLVPSQPIRSLIIENEGAAGEFHRKVGIMVNKGPLSDTERRLARENVLVWGDGGYSGFKLDDQAYVDRLHRGCEEHKPDVIFIEPFHGLWSGEENSASEMRRVLDTMQEIATSHDACIAIAHHDRKSGANEDGDLMNVARGSGALAGAVTVMSHHRPVKDEQLREWSVSKSRHAPKSPPIRMHWDDATQWYEWEPEEKGETDVIKLLQEAEGEPVYISDVASQLGESQKWVRTRLKKLKDDGRVKVTQSRPSPNGGTTGVGYRLVMTEGAAPGMDI</sequence>
<evidence type="ECO:0000256" key="1">
    <source>
        <dbReference type="SAM" id="MobiDB-lite"/>
    </source>
</evidence>
<dbReference type="InterPro" id="IPR027417">
    <property type="entry name" value="P-loop_NTPase"/>
</dbReference>
<feature type="region of interest" description="Disordered" evidence="1">
    <location>
        <begin position="269"/>
        <end position="290"/>
    </location>
</feature>